<feature type="compositionally biased region" description="Pro residues" evidence="1">
    <location>
        <begin position="35"/>
        <end position="44"/>
    </location>
</feature>
<feature type="region of interest" description="Disordered" evidence="1">
    <location>
        <begin position="20"/>
        <end position="82"/>
    </location>
</feature>
<proteinExistence type="predicted"/>
<feature type="non-terminal residue" evidence="2">
    <location>
        <position position="1"/>
    </location>
</feature>
<evidence type="ECO:0000313" key="3">
    <source>
        <dbReference type="Proteomes" id="UP001341840"/>
    </source>
</evidence>
<name>A0ABU6RYR5_9FABA</name>
<dbReference type="Proteomes" id="UP001341840">
    <property type="component" value="Unassembled WGS sequence"/>
</dbReference>
<keyword evidence="3" id="KW-1185">Reference proteome</keyword>
<dbReference type="EMBL" id="JASCZI010034262">
    <property type="protein sequence ID" value="MED6129235.1"/>
    <property type="molecule type" value="Genomic_DNA"/>
</dbReference>
<protein>
    <submittedName>
        <fullName evidence="2">Uncharacterized protein</fullName>
    </submittedName>
</protein>
<gene>
    <name evidence="2" type="ORF">PIB30_106009</name>
</gene>
<evidence type="ECO:0000313" key="2">
    <source>
        <dbReference type="EMBL" id="MED6129235.1"/>
    </source>
</evidence>
<comment type="caution">
    <text evidence="2">The sequence shown here is derived from an EMBL/GenBank/DDBJ whole genome shotgun (WGS) entry which is preliminary data.</text>
</comment>
<accession>A0ABU6RYR5</accession>
<sequence>RIPQGFLTSISAEIHPPSTWLAQARASSEPSLPLEQPPPLPPPTSARSNSSRGKRPMSEEAPPSPPRYRGSGNYSLLHPIVESDEARPPLYKSFYDDFPEESFRKTVLTC</sequence>
<reference evidence="2 3" key="1">
    <citation type="journal article" date="2023" name="Plants (Basel)">
        <title>Bridging the Gap: Combining Genomics and Transcriptomics Approaches to Understand Stylosanthes scabra, an Orphan Legume from the Brazilian Caatinga.</title>
        <authorList>
            <person name="Ferreira-Neto J.R.C."/>
            <person name="da Silva M.D."/>
            <person name="Binneck E."/>
            <person name="de Melo N.F."/>
            <person name="da Silva R.H."/>
            <person name="de Melo A.L.T.M."/>
            <person name="Pandolfi V."/>
            <person name="Bustamante F.O."/>
            <person name="Brasileiro-Vidal A.C."/>
            <person name="Benko-Iseppon A.M."/>
        </authorList>
    </citation>
    <scope>NUCLEOTIDE SEQUENCE [LARGE SCALE GENOMIC DNA]</scope>
    <source>
        <tissue evidence="2">Leaves</tissue>
    </source>
</reference>
<organism evidence="2 3">
    <name type="scientific">Stylosanthes scabra</name>
    <dbReference type="NCBI Taxonomy" id="79078"/>
    <lineage>
        <taxon>Eukaryota</taxon>
        <taxon>Viridiplantae</taxon>
        <taxon>Streptophyta</taxon>
        <taxon>Embryophyta</taxon>
        <taxon>Tracheophyta</taxon>
        <taxon>Spermatophyta</taxon>
        <taxon>Magnoliopsida</taxon>
        <taxon>eudicotyledons</taxon>
        <taxon>Gunneridae</taxon>
        <taxon>Pentapetalae</taxon>
        <taxon>rosids</taxon>
        <taxon>fabids</taxon>
        <taxon>Fabales</taxon>
        <taxon>Fabaceae</taxon>
        <taxon>Papilionoideae</taxon>
        <taxon>50 kb inversion clade</taxon>
        <taxon>dalbergioids sensu lato</taxon>
        <taxon>Dalbergieae</taxon>
        <taxon>Pterocarpus clade</taxon>
        <taxon>Stylosanthes</taxon>
    </lineage>
</organism>
<evidence type="ECO:0000256" key="1">
    <source>
        <dbReference type="SAM" id="MobiDB-lite"/>
    </source>
</evidence>